<dbReference type="EMBL" id="SPQT01000044">
    <property type="protein sequence ID" value="TFV37958.1"/>
    <property type="molecule type" value="Genomic_DNA"/>
</dbReference>
<dbReference type="Proteomes" id="UP000297966">
    <property type="component" value="Unassembled WGS sequence"/>
</dbReference>
<dbReference type="OrthoDB" id="4303551at2"/>
<evidence type="ECO:0000313" key="3">
    <source>
        <dbReference type="Proteomes" id="UP000297966"/>
    </source>
</evidence>
<reference evidence="2 3" key="1">
    <citation type="submission" date="2019-03" db="EMBL/GenBank/DDBJ databases">
        <title>Bradyrhizobium diversity isolated from nodules of Chamaecrista fasciculata.</title>
        <authorList>
            <person name="Klepa M.S."/>
            <person name="Urquiaga M.O."/>
            <person name="Hungria M."/>
            <person name="Delamuta J.R."/>
        </authorList>
    </citation>
    <scope>NUCLEOTIDE SEQUENCE [LARGE SCALE GENOMIC DNA]</scope>
    <source>
        <strain evidence="2 3">CNPSo 3448</strain>
    </source>
</reference>
<comment type="caution">
    <text evidence="2">The sequence shown here is derived from an EMBL/GenBank/DDBJ whole genome shotgun (WGS) entry which is preliminary data.</text>
</comment>
<feature type="compositionally biased region" description="Low complexity" evidence="1">
    <location>
        <begin position="535"/>
        <end position="550"/>
    </location>
</feature>
<keyword evidence="3" id="KW-1185">Reference proteome</keyword>
<feature type="compositionally biased region" description="Basic and acidic residues" evidence="1">
    <location>
        <begin position="553"/>
        <end position="562"/>
    </location>
</feature>
<protein>
    <submittedName>
        <fullName evidence="2">Uncharacterized protein</fullName>
    </submittedName>
</protein>
<evidence type="ECO:0000313" key="2">
    <source>
        <dbReference type="EMBL" id="TFV37958.1"/>
    </source>
</evidence>
<evidence type="ECO:0000256" key="1">
    <source>
        <dbReference type="SAM" id="MobiDB-lite"/>
    </source>
</evidence>
<dbReference type="RefSeq" id="WP_135179176.1">
    <property type="nucleotide sequence ID" value="NZ_SPQT01000044.1"/>
</dbReference>
<dbReference type="AlphaFoldDB" id="A0A4Y9L301"/>
<organism evidence="2 3">
    <name type="scientific">Bradyrhizobium niftali</name>
    <dbReference type="NCBI Taxonomy" id="2560055"/>
    <lineage>
        <taxon>Bacteria</taxon>
        <taxon>Pseudomonadati</taxon>
        <taxon>Pseudomonadota</taxon>
        <taxon>Alphaproteobacteria</taxon>
        <taxon>Hyphomicrobiales</taxon>
        <taxon>Nitrobacteraceae</taxon>
        <taxon>Bradyrhizobium</taxon>
    </lineage>
</organism>
<sequence length="562" mass="61968">MPGFFSGYEIVAETKNFLVTCEDDPGARQRAQSIGATCEADLFRLNQLFSTNFAAGMSSPHSIWVVVLKDDPSATANGWNYGYETEESSQIWIRRAFTAPPPPPPSLFPPDPPPLSGPDLNAAVIEFPRFVFVAELAEILMGFTGYGWDAGASPGEGLSNLLGALLHPRGYYDAGQGPRINQWLNGGSGNSPRFDFVTTTKNTDQDIYSYGCAILFINYLVYQRGIPLEKVIRAGGSTLAETYSRVTGEPASAAYPAFNALLAAHIRNSTTNSMRRDNIFPLLDAAHRSIQTTQGDPIDKGHFDEPNSTSFVVKPGLMCPPSAFDFFKHEQMVEQPIFAVARGMANARFNWSIDDVPAPVHGSWTQLTVNSPLTIKNPDGTVTTVANTTTLLYGILDVWNASVLYLKTLNRNGNTDLSVKVFAREAVELDGDVSAEESVSLTTVTWSAGEKLKDARKRCNPFYAEVNDSLWHLTEKLSDLKNRPDPPYERAVREIVHEVERLQKAVVRYSHAGGQTRSETWRQLGNRGELRSIDPVSSPLSLSRMRLPSVTHGQDRERSETE</sequence>
<feature type="region of interest" description="Disordered" evidence="1">
    <location>
        <begin position="530"/>
        <end position="562"/>
    </location>
</feature>
<proteinExistence type="predicted"/>
<gene>
    <name evidence="2" type="ORF">E4K65_42490</name>
</gene>
<accession>A0A4Y9L301</accession>
<name>A0A4Y9L301_9BRAD</name>